<dbReference type="Proteomes" id="UP000319941">
    <property type="component" value="Unassembled WGS sequence"/>
</dbReference>
<evidence type="ECO:0000256" key="1">
    <source>
        <dbReference type="SAM" id="MobiDB-lite"/>
    </source>
</evidence>
<name>A0A558HX86_9GAMM</name>
<comment type="caution">
    <text evidence="2">The sequence shown here is derived from an EMBL/GenBank/DDBJ whole genome shotgun (WGS) entry which is preliminary data.</text>
</comment>
<reference evidence="2 3" key="1">
    <citation type="submission" date="2019-07" db="EMBL/GenBank/DDBJ databases">
        <title>Diversity of Bacteria from Kongsfjorden, Arctic.</title>
        <authorList>
            <person name="Yu Y."/>
        </authorList>
    </citation>
    <scope>NUCLEOTIDE SEQUENCE [LARGE SCALE GENOMIC DNA]</scope>
    <source>
        <strain evidence="2 3">SM1923</strain>
    </source>
</reference>
<dbReference type="OrthoDB" id="6164231at2"/>
<dbReference type="RefSeq" id="WP_024950504.1">
    <property type="nucleotide sequence ID" value="NZ_CAWOWR010000001.1"/>
</dbReference>
<evidence type="ECO:0000313" key="2">
    <source>
        <dbReference type="EMBL" id="TVU73708.1"/>
    </source>
</evidence>
<organism evidence="2 3">
    <name type="scientific">Cobetia crustatorum</name>
    <dbReference type="NCBI Taxonomy" id="553385"/>
    <lineage>
        <taxon>Bacteria</taxon>
        <taxon>Pseudomonadati</taxon>
        <taxon>Pseudomonadota</taxon>
        <taxon>Gammaproteobacteria</taxon>
        <taxon>Oceanospirillales</taxon>
        <taxon>Halomonadaceae</taxon>
        <taxon>Cobetia</taxon>
    </lineage>
</organism>
<keyword evidence="3" id="KW-1185">Reference proteome</keyword>
<feature type="compositionally biased region" description="Basic and acidic residues" evidence="1">
    <location>
        <begin position="193"/>
        <end position="204"/>
    </location>
</feature>
<sequence>MPLRSLRNHLFKQRHVEVLVIKQIDGELVHVCGAGVLEGAGSVSHKRRELMHDNHAFPVRMHDGNQVLEPNDFNRLVLLEDVTLHPAGCRLKEAISLEVSGHRYRVAHTPMRCWRFTGHLILERTPQGMLLSTEDMTMIRAKAHRQPNVCITPSSSERIHKASSWRGIATKNHEGLRSVNAPSRSMNNQTAERQVRELELEPKY</sequence>
<feature type="region of interest" description="Disordered" evidence="1">
    <location>
        <begin position="177"/>
        <end position="204"/>
    </location>
</feature>
<protein>
    <submittedName>
        <fullName evidence="2">Uncharacterized protein</fullName>
    </submittedName>
</protein>
<dbReference type="STRING" id="553385.GCA_000591415_00057"/>
<dbReference type="AlphaFoldDB" id="A0A558HX86"/>
<proteinExistence type="predicted"/>
<feature type="compositionally biased region" description="Polar residues" evidence="1">
    <location>
        <begin position="180"/>
        <end position="192"/>
    </location>
</feature>
<evidence type="ECO:0000313" key="3">
    <source>
        <dbReference type="Proteomes" id="UP000319941"/>
    </source>
</evidence>
<accession>A0A558HX86</accession>
<dbReference type="EMBL" id="VNFH01000001">
    <property type="protein sequence ID" value="TVU73708.1"/>
    <property type="molecule type" value="Genomic_DNA"/>
</dbReference>
<gene>
    <name evidence="2" type="ORF">FQP86_01135</name>
</gene>